<reference evidence="2 3" key="1">
    <citation type="submission" date="2018-05" db="EMBL/GenBank/DDBJ databases">
        <authorList>
            <consortium name="IHU Genomes"/>
        </authorList>
    </citation>
    <scope>NUCLEOTIDE SEQUENCE [LARGE SCALE GENOMIC DNA]</scope>
    <source>
        <strain evidence="2 3">P7336</strain>
    </source>
</reference>
<protein>
    <recommendedName>
        <fullName evidence="1">Hemerythrin-like domain-containing protein</fullName>
    </recommendedName>
</protein>
<sequence length="241" mass="26456">MDNTATQWFDGREMEMVHKMFRREFGLMPGLLCGVTDPERAGIVADHFEAIAATLHHHHQSEDEDVWPLLLQRVGAAAAAPVESMETQHAQLADALSGMQTRVREWSAAPTANVAEILAKDTQQLVWLLNEHLGAEEEQLVPLMERHITAAELQEIVAKGGAIGATGDPDSVPLAFGMMLYEADPEVVDRAVASVPSPLREVIRDLAQQAFAAHSQLIHGTPNPSRSTEIFGRITHPGWLR</sequence>
<name>A0A375Z572_MYCSH</name>
<accession>A0A375Z572</accession>
<dbReference type="InterPro" id="IPR012312">
    <property type="entry name" value="Hemerythrin-like"/>
</dbReference>
<dbReference type="STRING" id="29313.BHQ16_20525"/>
<gene>
    <name evidence="2" type="ORF">MSP7336_04512</name>
</gene>
<dbReference type="RefSeq" id="WP_084226617.1">
    <property type="nucleotide sequence ID" value="NZ_JACKUN010000036.1"/>
</dbReference>
<feature type="domain" description="Hemerythrin-like" evidence="1">
    <location>
        <begin position="13"/>
        <end position="143"/>
    </location>
</feature>
<evidence type="ECO:0000259" key="1">
    <source>
        <dbReference type="Pfam" id="PF01814"/>
    </source>
</evidence>
<evidence type="ECO:0000313" key="2">
    <source>
        <dbReference type="EMBL" id="SRX96236.1"/>
    </source>
</evidence>
<dbReference type="AlphaFoldDB" id="A0A375Z572"/>
<dbReference type="OrthoDB" id="5197650at2"/>
<dbReference type="Proteomes" id="UP000252015">
    <property type="component" value="Unassembled WGS sequence"/>
</dbReference>
<dbReference type="CDD" id="cd12108">
    <property type="entry name" value="Hr-like"/>
    <property type="match status" value="1"/>
</dbReference>
<organism evidence="2 3">
    <name type="scientific">Mycobacterium shimoidei</name>
    <dbReference type="NCBI Taxonomy" id="29313"/>
    <lineage>
        <taxon>Bacteria</taxon>
        <taxon>Bacillati</taxon>
        <taxon>Actinomycetota</taxon>
        <taxon>Actinomycetes</taxon>
        <taxon>Mycobacteriales</taxon>
        <taxon>Mycobacteriaceae</taxon>
        <taxon>Mycobacterium</taxon>
    </lineage>
</organism>
<evidence type="ECO:0000313" key="3">
    <source>
        <dbReference type="Proteomes" id="UP000252015"/>
    </source>
</evidence>
<dbReference type="Gene3D" id="1.20.120.520">
    <property type="entry name" value="nmb1532 protein domain like"/>
    <property type="match status" value="1"/>
</dbReference>
<dbReference type="EMBL" id="UEGW01000001">
    <property type="protein sequence ID" value="SRX96236.1"/>
    <property type="molecule type" value="Genomic_DNA"/>
</dbReference>
<dbReference type="Pfam" id="PF01814">
    <property type="entry name" value="Hemerythrin"/>
    <property type="match status" value="1"/>
</dbReference>
<keyword evidence="3" id="KW-1185">Reference proteome</keyword>
<proteinExistence type="predicted"/>